<proteinExistence type="predicted"/>
<keyword evidence="2" id="KW-1185">Reference proteome</keyword>
<accession>A0AA88XP35</accession>
<evidence type="ECO:0000313" key="2">
    <source>
        <dbReference type="Proteomes" id="UP001186944"/>
    </source>
</evidence>
<reference evidence="1" key="1">
    <citation type="submission" date="2019-08" db="EMBL/GenBank/DDBJ databases">
        <title>The improved chromosome-level genome for the pearl oyster Pinctada fucata martensii using PacBio sequencing and Hi-C.</title>
        <authorList>
            <person name="Zheng Z."/>
        </authorList>
    </citation>
    <scope>NUCLEOTIDE SEQUENCE</scope>
    <source>
        <strain evidence="1">ZZ-2019</strain>
        <tissue evidence="1">Adductor muscle</tissue>
    </source>
</reference>
<sequence>MFQPFYPKSPQAPPLKEYENSSLPNGITVVTAYFKLGAFIKGRFHQFTTETYKNWMRSYGMLNNTVIAFTDVPEIKALLENERSRFPSEMTEVILVDRDKLWSFQLSDEIKLVFNQKGYPKHEPNTVNPYYSCAMHAKYDVLKYVIEKRMYRTRYLAWIDIGYFREEQKEPFTLLPPTLKSGHIAFTQVFSFYTNLTPRDIVYDNHVWIAGGFFIGEPQYLMLFIEDYRKSTMLMLSKKLMSTDQQVLYSMYVSAEEFRPRLPLQIFYHTCRCDWFYAGELCKDEFDKLIRPKKKWQIFYHHFM</sequence>
<dbReference type="EMBL" id="VSWD01000010">
    <property type="protein sequence ID" value="KAK3089048.1"/>
    <property type="molecule type" value="Genomic_DNA"/>
</dbReference>
<comment type="caution">
    <text evidence="1">The sequence shown here is derived from an EMBL/GenBank/DDBJ whole genome shotgun (WGS) entry which is preliminary data.</text>
</comment>
<dbReference type="Pfam" id="PF09612">
    <property type="entry name" value="HtrL_YibB"/>
    <property type="match status" value="1"/>
</dbReference>
<dbReference type="InterPro" id="IPR011735">
    <property type="entry name" value="WlaTC/HtrL_glycosyltransf"/>
</dbReference>
<gene>
    <name evidence="1" type="ORF">FSP39_000396</name>
</gene>
<organism evidence="1 2">
    <name type="scientific">Pinctada imbricata</name>
    <name type="common">Atlantic pearl-oyster</name>
    <name type="synonym">Pinctada martensii</name>
    <dbReference type="NCBI Taxonomy" id="66713"/>
    <lineage>
        <taxon>Eukaryota</taxon>
        <taxon>Metazoa</taxon>
        <taxon>Spiralia</taxon>
        <taxon>Lophotrochozoa</taxon>
        <taxon>Mollusca</taxon>
        <taxon>Bivalvia</taxon>
        <taxon>Autobranchia</taxon>
        <taxon>Pteriomorphia</taxon>
        <taxon>Pterioida</taxon>
        <taxon>Pterioidea</taxon>
        <taxon>Pteriidae</taxon>
        <taxon>Pinctada</taxon>
    </lineage>
</organism>
<dbReference type="Proteomes" id="UP001186944">
    <property type="component" value="Unassembled WGS sequence"/>
</dbReference>
<dbReference type="AlphaFoldDB" id="A0AA88XP35"/>
<protein>
    <submittedName>
        <fullName evidence="1">Uncharacterized protein</fullName>
    </submittedName>
</protein>
<name>A0AA88XP35_PINIB</name>
<evidence type="ECO:0000313" key="1">
    <source>
        <dbReference type="EMBL" id="KAK3089048.1"/>
    </source>
</evidence>